<reference evidence="3 4" key="1">
    <citation type="journal article" date="2024" name="G3 (Bethesda)">
        <title>Genome assembly of Hibiscus sabdariffa L. provides insights into metabolisms of medicinal natural products.</title>
        <authorList>
            <person name="Kim T."/>
        </authorList>
    </citation>
    <scope>NUCLEOTIDE SEQUENCE [LARGE SCALE GENOMIC DNA]</scope>
    <source>
        <strain evidence="3">TK-2024</strain>
        <tissue evidence="3">Old leaves</tissue>
    </source>
</reference>
<evidence type="ECO:0000313" key="4">
    <source>
        <dbReference type="Proteomes" id="UP001472677"/>
    </source>
</evidence>
<comment type="similarity">
    <text evidence="1">Belongs to the PI3/PI4-kinase family. Type III PI4K subfamily.</text>
</comment>
<dbReference type="Pfam" id="PF19274">
    <property type="entry name" value="PI4K_N"/>
    <property type="match status" value="1"/>
</dbReference>
<organism evidence="3 4">
    <name type="scientific">Hibiscus sabdariffa</name>
    <name type="common">roselle</name>
    <dbReference type="NCBI Taxonomy" id="183260"/>
    <lineage>
        <taxon>Eukaryota</taxon>
        <taxon>Viridiplantae</taxon>
        <taxon>Streptophyta</taxon>
        <taxon>Embryophyta</taxon>
        <taxon>Tracheophyta</taxon>
        <taxon>Spermatophyta</taxon>
        <taxon>Magnoliopsida</taxon>
        <taxon>eudicotyledons</taxon>
        <taxon>Gunneridae</taxon>
        <taxon>Pentapetalae</taxon>
        <taxon>rosids</taxon>
        <taxon>malvids</taxon>
        <taxon>Malvales</taxon>
        <taxon>Malvaceae</taxon>
        <taxon>Malvoideae</taxon>
        <taxon>Hibiscus</taxon>
    </lineage>
</organism>
<gene>
    <name evidence="3" type="ORF">V6N12_010861</name>
</gene>
<accession>A0ABR2ELN9</accession>
<dbReference type="InterPro" id="IPR045495">
    <property type="entry name" value="PI4K_N"/>
</dbReference>
<protein>
    <recommendedName>
        <fullName evidence="2">PI4-kinase N-terminal domain-containing protein</fullName>
    </recommendedName>
</protein>
<keyword evidence="4" id="KW-1185">Reference proteome</keyword>
<evidence type="ECO:0000259" key="2">
    <source>
        <dbReference type="Pfam" id="PF19274"/>
    </source>
</evidence>
<sequence length="375" mass="41357">MDPMIELCDIIAKRPDQFRDKLAWICGRSPQLENLQNDSPRASRSQLNAVIAVARFLSKCPHSKDDRPISVLLEFIRAVPSTLRRSFWPQSYKFESIASFYVEFLKYVYEAANGSPDLASEIAEYFGEVVTATVSGQDSNINDPAISRAFVLALSDDFPPVLASDADQLIDHLFQQLTTLVPASQGEVIPGNSEIAAAQANGGSSYWNSCVDQLNFINDEGGAMSKQVVASFEEESLESLEKQEVVFKMLAHVLEKVRKRDWTEQGQNLKSKINAKLSVYRAAARMQIKSLVSLDVDAKTSKKLVLETLALLVDAADACLLSQWRKLRACEDLFTSLLSGIAQVAVSRGGQPLRVLLIRLKPLVLAACMQACIVA</sequence>
<evidence type="ECO:0000313" key="3">
    <source>
        <dbReference type="EMBL" id="KAK8562791.1"/>
    </source>
</evidence>
<dbReference type="Proteomes" id="UP001472677">
    <property type="component" value="Unassembled WGS sequence"/>
</dbReference>
<evidence type="ECO:0000256" key="1">
    <source>
        <dbReference type="ARBA" id="ARBA00006209"/>
    </source>
</evidence>
<dbReference type="EMBL" id="JBBPBM010000012">
    <property type="protein sequence ID" value="KAK8562791.1"/>
    <property type="molecule type" value="Genomic_DNA"/>
</dbReference>
<proteinExistence type="inferred from homology"/>
<feature type="domain" description="PI4-kinase N-terminal" evidence="2">
    <location>
        <begin position="249"/>
        <end position="371"/>
    </location>
</feature>
<name>A0ABR2ELN9_9ROSI</name>
<comment type="caution">
    <text evidence="3">The sequence shown here is derived from an EMBL/GenBank/DDBJ whole genome shotgun (WGS) entry which is preliminary data.</text>
</comment>